<keyword evidence="8 11" id="KW-1133">Transmembrane helix</keyword>
<dbReference type="InterPro" id="IPR036890">
    <property type="entry name" value="HATPase_C_sf"/>
</dbReference>
<proteinExistence type="predicted"/>
<keyword evidence="9" id="KW-0902">Two-component regulatory system</keyword>
<dbReference type="Pfam" id="PF02518">
    <property type="entry name" value="HATPase_c"/>
    <property type="match status" value="1"/>
</dbReference>
<dbReference type="RefSeq" id="WP_259863251.1">
    <property type="nucleotide sequence ID" value="NZ_BAAAST010000006.1"/>
</dbReference>
<dbReference type="Proteomes" id="UP001059617">
    <property type="component" value="Chromosome"/>
</dbReference>
<dbReference type="InterPro" id="IPR025201">
    <property type="entry name" value="KdpD_TM"/>
</dbReference>
<name>A0ABY5W709_9ACTN</name>
<evidence type="ECO:0000256" key="1">
    <source>
        <dbReference type="ARBA" id="ARBA00004141"/>
    </source>
</evidence>
<dbReference type="PANTHER" id="PTHR24421">
    <property type="entry name" value="NITRATE/NITRITE SENSOR PROTEIN NARX-RELATED"/>
    <property type="match status" value="1"/>
</dbReference>
<feature type="domain" description="Histidine kinase/HSP90-like ATPase" evidence="13">
    <location>
        <begin position="497"/>
        <end position="587"/>
    </location>
</feature>
<evidence type="ECO:0000256" key="5">
    <source>
        <dbReference type="ARBA" id="ARBA00022741"/>
    </source>
</evidence>
<dbReference type="Gene3D" id="3.30.450.40">
    <property type="match status" value="1"/>
</dbReference>
<evidence type="ECO:0000256" key="10">
    <source>
        <dbReference type="ARBA" id="ARBA00023136"/>
    </source>
</evidence>
<keyword evidence="6" id="KW-0418">Kinase</keyword>
<evidence type="ECO:0000259" key="13">
    <source>
        <dbReference type="SMART" id="SM00387"/>
    </source>
</evidence>
<dbReference type="InterPro" id="IPR038318">
    <property type="entry name" value="KdpD_sf"/>
</dbReference>
<gene>
    <name evidence="14" type="ORF">Dfulv_13445</name>
</gene>
<organism evidence="14 15">
    <name type="scientific">Dactylosporangium fulvum</name>
    <dbReference type="NCBI Taxonomy" id="53359"/>
    <lineage>
        <taxon>Bacteria</taxon>
        <taxon>Bacillati</taxon>
        <taxon>Actinomycetota</taxon>
        <taxon>Actinomycetes</taxon>
        <taxon>Micromonosporales</taxon>
        <taxon>Micromonosporaceae</taxon>
        <taxon>Dactylosporangium</taxon>
    </lineage>
</organism>
<dbReference type="InterPro" id="IPR011712">
    <property type="entry name" value="Sig_transdc_His_kin_sub3_dim/P"/>
</dbReference>
<reference evidence="14" key="2">
    <citation type="submission" date="2022-09" db="EMBL/GenBank/DDBJ databases">
        <title>Biosynthetic gene clusters of Dactylosporangioum fulvum.</title>
        <authorList>
            <person name="Caradec T."/>
        </authorList>
    </citation>
    <scope>NUCLEOTIDE SEQUENCE</scope>
    <source>
        <strain evidence="14">NRRL B-16292</strain>
    </source>
</reference>
<evidence type="ECO:0000256" key="3">
    <source>
        <dbReference type="ARBA" id="ARBA00022679"/>
    </source>
</evidence>
<dbReference type="SMART" id="SM00387">
    <property type="entry name" value="HATPase_c"/>
    <property type="match status" value="1"/>
</dbReference>
<evidence type="ECO:0000256" key="7">
    <source>
        <dbReference type="ARBA" id="ARBA00022840"/>
    </source>
</evidence>
<dbReference type="Pfam" id="PF07730">
    <property type="entry name" value="HisKA_3"/>
    <property type="match status" value="1"/>
</dbReference>
<dbReference type="Pfam" id="PF13493">
    <property type="entry name" value="DUF4118"/>
    <property type="match status" value="1"/>
</dbReference>
<evidence type="ECO:0000256" key="11">
    <source>
        <dbReference type="SAM" id="Phobius"/>
    </source>
</evidence>
<evidence type="ECO:0000259" key="12">
    <source>
        <dbReference type="SMART" id="SM00065"/>
    </source>
</evidence>
<dbReference type="InterPro" id="IPR003018">
    <property type="entry name" value="GAF"/>
</dbReference>
<evidence type="ECO:0000313" key="15">
    <source>
        <dbReference type="Proteomes" id="UP001059617"/>
    </source>
</evidence>
<dbReference type="SUPFAM" id="SSF55874">
    <property type="entry name" value="ATPase domain of HSP90 chaperone/DNA topoisomerase II/histidine kinase"/>
    <property type="match status" value="1"/>
</dbReference>
<keyword evidence="7" id="KW-0067">ATP-binding</keyword>
<dbReference type="Gene3D" id="1.20.5.1930">
    <property type="match status" value="1"/>
</dbReference>
<dbReference type="Gene3D" id="3.30.565.10">
    <property type="entry name" value="Histidine kinase-like ATPase, C-terminal domain"/>
    <property type="match status" value="1"/>
</dbReference>
<dbReference type="SMART" id="SM00065">
    <property type="entry name" value="GAF"/>
    <property type="match status" value="1"/>
</dbReference>
<feature type="transmembrane region" description="Helical" evidence="11">
    <location>
        <begin position="28"/>
        <end position="56"/>
    </location>
</feature>
<dbReference type="InterPro" id="IPR003594">
    <property type="entry name" value="HATPase_dom"/>
</dbReference>
<feature type="domain" description="GAF" evidence="12">
    <location>
        <begin position="242"/>
        <end position="384"/>
    </location>
</feature>
<evidence type="ECO:0000256" key="9">
    <source>
        <dbReference type="ARBA" id="ARBA00023012"/>
    </source>
</evidence>
<protein>
    <submittedName>
        <fullName evidence="14">DUF4118 domain-containing protein</fullName>
    </submittedName>
</protein>
<reference evidence="14" key="1">
    <citation type="submission" date="2021-04" db="EMBL/GenBank/DDBJ databases">
        <authorList>
            <person name="Hartkoorn R.C."/>
            <person name="Beaudoing E."/>
            <person name="Hot D."/>
        </authorList>
    </citation>
    <scope>NUCLEOTIDE SEQUENCE</scope>
    <source>
        <strain evidence="14">NRRL B-16292</strain>
    </source>
</reference>
<dbReference type="EMBL" id="CP073720">
    <property type="protein sequence ID" value="UWP85170.1"/>
    <property type="molecule type" value="Genomic_DNA"/>
</dbReference>
<evidence type="ECO:0000256" key="6">
    <source>
        <dbReference type="ARBA" id="ARBA00022777"/>
    </source>
</evidence>
<evidence type="ECO:0000256" key="4">
    <source>
        <dbReference type="ARBA" id="ARBA00022692"/>
    </source>
</evidence>
<accession>A0ABY5W709</accession>
<keyword evidence="4 11" id="KW-0812">Transmembrane</keyword>
<dbReference type="CDD" id="cd16917">
    <property type="entry name" value="HATPase_UhpB-NarQ-NarX-like"/>
    <property type="match status" value="1"/>
</dbReference>
<dbReference type="InterPro" id="IPR050482">
    <property type="entry name" value="Sensor_HK_TwoCompSys"/>
</dbReference>
<dbReference type="InterPro" id="IPR029016">
    <property type="entry name" value="GAF-like_dom_sf"/>
</dbReference>
<keyword evidence="5" id="KW-0547">Nucleotide-binding</keyword>
<dbReference type="Gene3D" id="1.20.120.620">
    <property type="entry name" value="Backbone structure of the membrane domain of e. Coli histidine kinase receptor kdpd"/>
    <property type="match status" value="1"/>
</dbReference>
<keyword evidence="15" id="KW-1185">Reference proteome</keyword>
<keyword evidence="10 11" id="KW-0472">Membrane</keyword>
<dbReference type="Pfam" id="PF01590">
    <property type="entry name" value="GAF"/>
    <property type="match status" value="1"/>
</dbReference>
<evidence type="ECO:0000313" key="14">
    <source>
        <dbReference type="EMBL" id="UWP85170.1"/>
    </source>
</evidence>
<dbReference type="SUPFAM" id="SSF55781">
    <property type="entry name" value="GAF domain-like"/>
    <property type="match status" value="1"/>
</dbReference>
<comment type="subcellular location">
    <subcellularLocation>
        <location evidence="1">Membrane</location>
        <topology evidence="1">Multi-pass membrane protein</topology>
    </subcellularLocation>
</comment>
<keyword evidence="2" id="KW-0597">Phosphoprotein</keyword>
<keyword evidence="3" id="KW-0808">Transferase</keyword>
<evidence type="ECO:0000256" key="8">
    <source>
        <dbReference type="ARBA" id="ARBA00022989"/>
    </source>
</evidence>
<sequence length="588" mass="62898">MAAVAFIAAETLVLFPLRENFPTGARAVVYLCGILFVSTLWGAGLSVATAVASAFAFSFFHIPPYGVFEFAAHRDLLVVALFIVTGLLTSKLADLARSGAAEASERRREADLAAELARRMLCTDDLRSELGPAAQRLAEALELRSAAIEFDAVPGDERRAAFPLHDGTSRLGTLLVPADLPNHTLERLRQRVAPQLESLLCAARDREAITDSLKASREESTRLMEEQVALRRVATLVAHGASPTDVFDAVTEELRRTLGPFHTALMRYEPDGTAIHLAGLGEASGPMSVSLEGDSVVGRVFRTRRPTRIDDYEHAADPAAAVRGLGIRSAAGVPVMVQGCLWGVAVVVSFTAEPIPTATEARLTDFTDLIATAIANAESRAQLAASRARIVTATDNARRQLERDLHDGALQRVVSLGLELSMIEASMPPELDKYKAQLSHTAQGLNGVFECLQEVSRGIHPAIMAKGGLGASIKWLARRSAIPVELHLNIDRQLPEHTEVAAHYVVSEALANAAKHARATMVHVNAEAEAAVFRLSIQDDGIGGASLSKESGLISLQDRVEALGGHMEIVSPVGHGTAVLVKIPINEV</sequence>
<evidence type="ECO:0000256" key="2">
    <source>
        <dbReference type="ARBA" id="ARBA00022553"/>
    </source>
</evidence>